<gene>
    <name evidence="4" type="ORF">IAB74_07110</name>
</gene>
<dbReference type="PANTHER" id="PTHR43420">
    <property type="entry name" value="ACETYLTRANSFERASE"/>
    <property type="match status" value="1"/>
</dbReference>
<evidence type="ECO:0000313" key="4">
    <source>
        <dbReference type="EMBL" id="HIQ68259.1"/>
    </source>
</evidence>
<keyword evidence="2" id="KW-0012">Acyltransferase</keyword>
<dbReference type="Gene3D" id="3.40.630.30">
    <property type="match status" value="1"/>
</dbReference>
<dbReference type="EMBL" id="DVFK01000096">
    <property type="protein sequence ID" value="HIQ68259.1"/>
    <property type="molecule type" value="Genomic_DNA"/>
</dbReference>
<dbReference type="InterPro" id="IPR050680">
    <property type="entry name" value="YpeA/RimI_acetyltransf"/>
</dbReference>
<evidence type="ECO:0000313" key="5">
    <source>
        <dbReference type="Proteomes" id="UP000886796"/>
    </source>
</evidence>
<sequence length="165" mass="19249">MKYSIRKVRQGDEKALAYIQTESWKAAFGDILSPDVLEKATDLTRATAMYQWLLEEKQGNGYILEVDGTPHCIAYWDKARDNDMPDYAELICIHSLQNKWRKGYGTKMMEKVLEDVKAAGYHKIMLWVFTENTRARKFYESCGFVTYGRIKPCFGTEEICYERTL</sequence>
<dbReference type="GO" id="GO:0016747">
    <property type="term" value="F:acyltransferase activity, transferring groups other than amino-acyl groups"/>
    <property type="evidence" value="ECO:0007669"/>
    <property type="project" value="InterPro"/>
</dbReference>
<comment type="caution">
    <text evidence="4">The sequence shown here is derived from an EMBL/GenBank/DDBJ whole genome shotgun (WGS) entry which is preliminary data.</text>
</comment>
<dbReference type="PROSITE" id="PS51186">
    <property type="entry name" value="GNAT"/>
    <property type="match status" value="1"/>
</dbReference>
<feature type="domain" description="N-acetyltransferase" evidence="3">
    <location>
        <begin position="3"/>
        <end position="165"/>
    </location>
</feature>
<keyword evidence="1" id="KW-0808">Transferase</keyword>
<dbReference type="Proteomes" id="UP000886796">
    <property type="component" value="Unassembled WGS sequence"/>
</dbReference>
<reference evidence="4" key="1">
    <citation type="submission" date="2020-10" db="EMBL/GenBank/DDBJ databases">
        <authorList>
            <person name="Gilroy R."/>
        </authorList>
    </citation>
    <scope>NUCLEOTIDE SEQUENCE</scope>
    <source>
        <strain evidence="4">13361</strain>
    </source>
</reference>
<dbReference type="CDD" id="cd04301">
    <property type="entry name" value="NAT_SF"/>
    <property type="match status" value="1"/>
</dbReference>
<evidence type="ECO:0000256" key="1">
    <source>
        <dbReference type="ARBA" id="ARBA00022679"/>
    </source>
</evidence>
<dbReference type="InterPro" id="IPR016181">
    <property type="entry name" value="Acyl_CoA_acyltransferase"/>
</dbReference>
<proteinExistence type="predicted"/>
<name>A0A9D0Z3F9_9FIRM</name>
<dbReference type="PANTHER" id="PTHR43420:SF12">
    <property type="entry name" value="N-ACETYLTRANSFERASE DOMAIN-CONTAINING PROTEIN"/>
    <property type="match status" value="1"/>
</dbReference>
<evidence type="ECO:0000256" key="2">
    <source>
        <dbReference type="ARBA" id="ARBA00023315"/>
    </source>
</evidence>
<reference evidence="4" key="2">
    <citation type="journal article" date="2021" name="PeerJ">
        <title>Extensive microbial diversity within the chicken gut microbiome revealed by metagenomics and culture.</title>
        <authorList>
            <person name="Gilroy R."/>
            <person name="Ravi A."/>
            <person name="Getino M."/>
            <person name="Pursley I."/>
            <person name="Horton D.L."/>
            <person name="Alikhan N.F."/>
            <person name="Baker D."/>
            <person name="Gharbi K."/>
            <person name="Hall N."/>
            <person name="Watson M."/>
            <person name="Adriaenssens E.M."/>
            <person name="Foster-Nyarko E."/>
            <person name="Jarju S."/>
            <person name="Secka A."/>
            <person name="Antonio M."/>
            <person name="Oren A."/>
            <person name="Chaudhuri R.R."/>
            <person name="La Ragione R."/>
            <person name="Hildebrand F."/>
            <person name="Pallen M.J."/>
        </authorList>
    </citation>
    <scope>NUCLEOTIDE SEQUENCE</scope>
    <source>
        <strain evidence="4">13361</strain>
    </source>
</reference>
<organism evidence="4 5">
    <name type="scientific">Candidatus Faecousia excrementigallinarum</name>
    <dbReference type="NCBI Taxonomy" id="2840806"/>
    <lineage>
        <taxon>Bacteria</taxon>
        <taxon>Bacillati</taxon>
        <taxon>Bacillota</taxon>
        <taxon>Clostridia</taxon>
        <taxon>Eubacteriales</taxon>
        <taxon>Oscillospiraceae</taxon>
        <taxon>Faecousia</taxon>
    </lineage>
</organism>
<protein>
    <submittedName>
        <fullName evidence="4">GNAT family N-acetyltransferase</fullName>
    </submittedName>
</protein>
<accession>A0A9D0Z3F9</accession>
<dbReference type="Pfam" id="PF00583">
    <property type="entry name" value="Acetyltransf_1"/>
    <property type="match status" value="1"/>
</dbReference>
<dbReference type="AlphaFoldDB" id="A0A9D0Z3F9"/>
<dbReference type="InterPro" id="IPR000182">
    <property type="entry name" value="GNAT_dom"/>
</dbReference>
<evidence type="ECO:0000259" key="3">
    <source>
        <dbReference type="PROSITE" id="PS51186"/>
    </source>
</evidence>
<dbReference type="SUPFAM" id="SSF55729">
    <property type="entry name" value="Acyl-CoA N-acyltransferases (Nat)"/>
    <property type="match status" value="1"/>
</dbReference>